<keyword evidence="7 13" id="KW-0819">tRNA processing</keyword>
<dbReference type="PANTHER" id="PTHR17490:SF16">
    <property type="entry name" value="THREONYLCARBAMOYL-AMP SYNTHASE"/>
    <property type="match status" value="1"/>
</dbReference>
<dbReference type="SUPFAM" id="SSF55821">
    <property type="entry name" value="YrdC/RibB"/>
    <property type="match status" value="1"/>
</dbReference>
<evidence type="ECO:0000259" key="16">
    <source>
        <dbReference type="PROSITE" id="PS51163"/>
    </source>
</evidence>
<dbReference type="Pfam" id="PF01300">
    <property type="entry name" value="Sua5_yciO_yrdC"/>
    <property type="match status" value="1"/>
</dbReference>
<organism evidence="17 18">
    <name type="scientific">Caldibacillus debilis</name>
    <dbReference type="NCBI Taxonomy" id="301148"/>
    <lineage>
        <taxon>Bacteria</taxon>
        <taxon>Bacillati</taxon>
        <taxon>Bacillota</taxon>
        <taxon>Bacilli</taxon>
        <taxon>Bacillales</taxon>
        <taxon>Bacillaceae</taxon>
        <taxon>Caldibacillus</taxon>
    </lineage>
</organism>
<sequence>MDKSSRNGNYPQSYAQNLQIYPHIVDNSFSFQGGPDFPFPAKRLIISNIKGIFSEASEGDRRMETKRWKVDKSVENLAGHPAIREAARLLQQNELVAFPTETVYGLGANACDDGAVGKIYAAKGRPSDNPLIIHISSLSELEKYVEKVPANAEKLMKTFWPGPLTVVFQKRKGVLSEAATAGLPTVAVRMPDHPVALALIRASGLPIAAPSANRSGKPSPTKAEHVLMDLEGKIAGIVDGGETGVGVESTVIDCTLDLPAILRPGGISKEKIEEVIGPVRSGSNFSPEGEKAPRSPGMKYTHYAPRAPLYLVEGSKEYIQGLIKKERSLGKRVGVLTTEERSGFYEADAAALCGRRADLATVARRLYDCLRYFDEEGVDVIFAETFEEEGIGAAVMNRLFKAAGGKVIREG</sequence>
<dbReference type="InterPro" id="IPR006070">
    <property type="entry name" value="Sua5-like_dom"/>
</dbReference>
<dbReference type="GO" id="GO:0000049">
    <property type="term" value="F:tRNA binding"/>
    <property type="evidence" value="ECO:0007669"/>
    <property type="project" value="TreeGrafter"/>
</dbReference>
<dbReference type="GO" id="GO:0005737">
    <property type="term" value="C:cytoplasm"/>
    <property type="evidence" value="ECO:0007669"/>
    <property type="project" value="UniProtKB-SubCell"/>
</dbReference>
<evidence type="ECO:0000256" key="10">
    <source>
        <dbReference type="ARBA" id="ARBA00022840"/>
    </source>
</evidence>
<evidence type="ECO:0000256" key="9">
    <source>
        <dbReference type="ARBA" id="ARBA00022741"/>
    </source>
</evidence>
<dbReference type="InterPro" id="IPR017945">
    <property type="entry name" value="DHBP_synth_RibB-like_a/b_dom"/>
</dbReference>
<comment type="function">
    <text evidence="13">Required for the formation of a threonylcarbamoyl group on adenosine at position 37 (t(6)A37) in tRNAs that read codons beginning with adenine.</text>
</comment>
<reference evidence="17 18" key="1">
    <citation type="submission" date="2016-01" db="EMBL/GenBank/DDBJ databases">
        <title>Draft Genome Sequences of Seven Thermophilic Sporeformers Isolated from Foods.</title>
        <authorList>
            <person name="Berendsen E.M."/>
            <person name="Wells-Bennik M.H."/>
            <person name="Krawcyk A.O."/>
            <person name="De Jong A."/>
            <person name="Holsappel S."/>
            <person name="Eijlander R.T."/>
            <person name="Kuipers O.P."/>
        </authorList>
    </citation>
    <scope>NUCLEOTIDE SEQUENCE [LARGE SCALE GENOMIC DNA]</scope>
    <source>
        <strain evidence="17 18">B4135</strain>
    </source>
</reference>
<dbReference type="GO" id="GO:0005524">
    <property type="term" value="F:ATP binding"/>
    <property type="evidence" value="ECO:0007669"/>
    <property type="project" value="UniProtKB-UniRule"/>
</dbReference>
<dbReference type="InterPro" id="IPR010923">
    <property type="entry name" value="T(6)A37_SUA5"/>
</dbReference>
<dbReference type="PANTHER" id="PTHR17490">
    <property type="entry name" value="SUA5"/>
    <property type="match status" value="1"/>
</dbReference>
<evidence type="ECO:0000256" key="2">
    <source>
        <dbReference type="ARBA" id="ARBA00007663"/>
    </source>
</evidence>
<gene>
    <name evidence="17" type="ORF">B4135_0780</name>
</gene>
<evidence type="ECO:0000313" key="17">
    <source>
        <dbReference type="EMBL" id="KYD19881.1"/>
    </source>
</evidence>
<evidence type="ECO:0000256" key="13">
    <source>
        <dbReference type="PIRNR" id="PIRNR004930"/>
    </source>
</evidence>
<feature type="binding site" evidence="14">
    <location>
        <position position="134"/>
    </location>
    <ligand>
        <name>L-threonine</name>
        <dbReference type="ChEBI" id="CHEBI:57926"/>
    </ligand>
</feature>
<accession>A0A150M698</accession>
<feature type="binding site" evidence="14">
    <location>
        <position position="189"/>
    </location>
    <ligand>
        <name>L-threonine</name>
        <dbReference type="ChEBI" id="CHEBI:57926"/>
    </ligand>
</feature>
<feature type="binding site" evidence="14">
    <location>
        <position position="185"/>
    </location>
    <ligand>
        <name>ATP</name>
        <dbReference type="ChEBI" id="CHEBI:30616"/>
    </ligand>
</feature>
<feature type="binding site" evidence="14">
    <location>
        <position position="102"/>
    </location>
    <ligand>
        <name>L-threonine</name>
        <dbReference type="ChEBI" id="CHEBI:57926"/>
    </ligand>
</feature>
<dbReference type="Gene3D" id="3.40.50.11030">
    <property type="entry name" value="Threonylcarbamoyl-AMP synthase, C-terminal domain"/>
    <property type="match status" value="1"/>
</dbReference>
<evidence type="ECO:0000256" key="6">
    <source>
        <dbReference type="ARBA" id="ARBA00022679"/>
    </source>
</evidence>
<evidence type="ECO:0000256" key="4">
    <source>
        <dbReference type="ARBA" id="ARBA00015492"/>
    </source>
</evidence>
<evidence type="ECO:0000256" key="1">
    <source>
        <dbReference type="ARBA" id="ARBA00004496"/>
    </source>
</evidence>
<comment type="subcellular location">
    <subcellularLocation>
        <location evidence="1 13">Cytoplasm</location>
    </subcellularLocation>
</comment>
<dbReference type="GO" id="GO:0006450">
    <property type="term" value="P:regulation of translational fidelity"/>
    <property type="evidence" value="ECO:0007669"/>
    <property type="project" value="TreeGrafter"/>
</dbReference>
<dbReference type="Proteomes" id="UP000075683">
    <property type="component" value="Unassembled WGS sequence"/>
</dbReference>
<feature type="binding site" evidence="14">
    <location>
        <position position="263"/>
    </location>
    <ligand>
        <name>ATP</name>
        <dbReference type="ChEBI" id="CHEBI:30616"/>
    </ligand>
</feature>
<feature type="binding site" evidence="14">
    <location>
        <position position="209"/>
    </location>
    <ligand>
        <name>L-threonine</name>
        <dbReference type="ChEBI" id="CHEBI:57926"/>
    </ligand>
</feature>
<keyword evidence="5 13" id="KW-0963">Cytoplasm</keyword>
<dbReference type="GO" id="GO:0008033">
    <property type="term" value="P:tRNA processing"/>
    <property type="evidence" value="ECO:0007669"/>
    <property type="project" value="UniProtKB-KW"/>
</dbReference>
<dbReference type="EMBL" id="LQYT01000037">
    <property type="protein sequence ID" value="KYD19881.1"/>
    <property type="molecule type" value="Genomic_DNA"/>
</dbReference>
<dbReference type="InterPro" id="IPR038385">
    <property type="entry name" value="Sua5/YwlC_C"/>
</dbReference>
<dbReference type="STRING" id="301148.B4135_0780"/>
<feature type="binding site" evidence="14">
    <location>
        <position position="211"/>
    </location>
    <ligand>
        <name>ATP</name>
        <dbReference type="ChEBI" id="CHEBI:30616"/>
    </ligand>
</feature>
<dbReference type="GO" id="GO:0003725">
    <property type="term" value="F:double-stranded RNA binding"/>
    <property type="evidence" value="ECO:0007669"/>
    <property type="project" value="UniProtKB-UniRule"/>
</dbReference>
<keyword evidence="8 13" id="KW-0548">Nucleotidyltransferase</keyword>
<dbReference type="FunFam" id="3.40.50.11030:FF:000001">
    <property type="entry name" value="Threonylcarbamoyl-AMP synthase"/>
    <property type="match status" value="1"/>
</dbReference>
<name>A0A150M698_9BACI</name>
<dbReference type="EC" id="2.7.7.87" evidence="3 13"/>
<feature type="binding site" evidence="14">
    <location>
        <position position="219"/>
    </location>
    <ligand>
        <name>ATP</name>
        <dbReference type="ChEBI" id="CHEBI:30616"/>
    </ligand>
</feature>
<dbReference type="InterPro" id="IPR050156">
    <property type="entry name" value="TC-AMP_synthase_SUA5"/>
</dbReference>
<comment type="caution">
    <text evidence="17">The sequence shown here is derived from an EMBL/GenBank/DDBJ whole genome shotgun (WGS) entry which is preliminary data.</text>
</comment>
<keyword evidence="10 13" id="KW-0067">ATP-binding</keyword>
<evidence type="ECO:0000256" key="7">
    <source>
        <dbReference type="ARBA" id="ARBA00022694"/>
    </source>
</evidence>
<evidence type="ECO:0000256" key="8">
    <source>
        <dbReference type="ARBA" id="ARBA00022695"/>
    </source>
</evidence>
<feature type="domain" description="YrdC-like" evidence="16">
    <location>
        <begin position="80"/>
        <end position="267"/>
    </location>
</feature>
<protein>
    <recommendedName>
        <fullName evidence="4 13">Threonylcarbamoyl-AMP synthase</fullName>
        <shortName evidence="13">TC-AMP synthase</shortName>
        <ecNumber evidence="3 13">2.7.7.87</ecNumber>
    </recommendedName>
    <alternativeName>
        <fullName evidence="11 13">L-threonylcarbamoyladenylate synthase</fullName>
    </alternativeName>
</protein>
<dbReference type="FunFam" id="3.90.870.10:FF:000008">
    <property type="entry name" value="Threonylcarbamoyl-AMP synthase"/>
    <property type="match status" value="1"/>
</dbReference>
<feature type="binding site" evidence="14">
    <location>
        <position position="303"/>
    </location>
    <ligand>
        <name>ATP</name>
        <dbReference type="ChEBI" id="CHEBI:30616"/>
    </ligand>
</feature>
<comment type="catalytic activity">
    <reaction evidence="12 13">
        <text>L-threonine + hydrogencarbonate + ATP = L-threonylcarbamoyladenylate + diphosphate + H2O</text>
        <dbReference type="Rhea" id="RHEA:36407"/>
        <dbReference type="ChEBI" id="CHEBI:15377"/>
        <dbReference type="ChEBI" id="CHEBI:17544"/>
        <dbReference type="ChEBI" id="CHEBI:30616"/>
        <dbReference type="ChEBI" id="CHEBI:33019"/>
        <dbReference type="ChEBI" id="CHEBI:57926"/>
        <dbReference type="ChEBI" id="CHEBI:73682"/>
        <dbReference type="EC" id="2.7.7.87"/>
    </reaction>
</comment>
<dbReference type="PIRSF" id="PIRSF004930">
    <property type="entry name" value="Tln_factor_SUA5"/>
    <property type="match status" value="1"/>
</dbReference>
<evidence type="ECO:0000256" key="14">
    <source>
        <dbReference type="PIRSR" id="PIRSR004930-1"/>
    </source>
</evidence>
<dbReference type="AlphaFoldDB" id="A0A150M698"/>
<evidence type="ECO:0000256" key="11">
    <source>
        <dbReference type="ARBA" id="ARBA00029774"/>
    </source>
</evidence>
<evidence type="ECO:0000256" key="5">
    <source>
        <dbReference type="ARBA" id="ARBA00022490"/>
    </source>
</evidence>
<dbReference type="GO" id="GO:0061710">
    <property type="term" value="F:L-threonylcarbamoyladenylate synthase"/>
    <property type="evidence" value="ECO:0007669"/>
    <property type="project" value="UniProtKB-EC"/>
</dbReference>
<evidence type="ECO:0000256" key="3">
    <source>
        <dbReference type="ARBA" id="ARBA00012584"/>
    </source>
</evidence>
<dbReference type="Pfam" id="PF03481">
    <property type="entry name" value="Sua5_C"/>
    <property type="match status" value="1"/>
</dbReference>
<dbReference type="PROSITE" id="PS51163">
    <property type="entry name" value="YRDC"/>
    <property type="match status" value="1"/>
</dbReference>
<feature type="binding site" evidence="14">
    <location>
        <position position="249"/>
    </location>
    <ligand>
        <name>L-threonine</name>
        <dbReference type="ChEBI" id="CHEBI:57926"/>
    </ligand>
</feature>
<evidence type="ECO:0000256" key="12">
    <source>
        <dbReference type="ARBA" id="ARBA00048366"/>
    </source>
</evidence>
<keyword evidence="6 13" id="KW-0808">Transferase</keyword>
<feature type="binding site" evidence="14">
    <location>
        <position position="125"/>
    </location>
    <ligand>
        <name>ATP</name>
        <dbReference type="ChEBI" id="CHEBI:30616"/>
    </ligand>
</feature>
<dbReference type="NCBIfam" id="TIGR00057">
    <property type="entry name" value="L-threonylcarbamoyladenylate synthase"/>
    <property type="match status" value="1"/>
</dbReference>
<dbReference type="Gene3D" id="3.90.870.10">
    <property type="entry name" value="DHBP synthase"/>
    <property type="match status" value="1"/>
</dbReference>
<dbReference type="InterPro" id="IPR005145">
    <property type="entry name" value="Sua5_C"/>
</dbReference>
<dbReference type="PATRIC" id="fig|301148.3.peg.3155"/>
<proteinExistence type="inferred from homology"/>
<feature type="binding site" evidence="14">
    <location>
        <position position="129"/>
    </location>
    <ligand>
        <name>ATP</name>
        <dbReference type="ChEBI" id="CHEBI:30616"/>
    </ligand>
</feature>
<keyword evidence="9 13" id="KW-0547">Nucleotide-binding</keyword>
<evidence type="ECO:0000256" key="15">
    <source>
        <dbReference type="SAM" id="MobiDB-lite"/>
    </source>
</evidence>
<comment type="similarity">
    <text evidence="2 13">Belongs to the SUA5 family.</text>
</comment>
<evidence type="ECO:0000313" key="18">
    <source>
        <dbReference type="Proteomes" id="UP000075683"/>
    </source>
</evidence>
<feature type="region of interest" description="Disordered" evidence="15">
    <location>
        <begin position="279"/>
        <end position="298"/>
    </location>
</feature>